<dbReference type="AlphaFoldDB" id="A0A368W7P4"/>
<dbReference type="Gene3D" id="1.10.150.650">
    <property type="match status" value="1"/>
</dbReference>
<name>A0A368W7P4_9BACL</name>
<dbReference type="InterPro" id="IPR003141">
    <property type="entry name" value="Pol/His_phosphatase_N"/>
</dbReference>
<dbReference type="SMART" id="SM00481">
    <property type="entry name" value="POLIIIAc"/>
    <property type="match status" value="1"/>
</dbReference>
<comment type="caution">
    <text evidence="2">The sequence shown here is derived from an EMBL/GenBank/DDBJ whole genome shotgun (WGS) entry which is preliminary data.</text>
</comment>
<feature type="domain" description="Polymerase/histidinol phosphatase N-terminal" evidence="1">
    <location>
        <begin position="10"/>
        <end position="75"/>
    </location>
</feature>
<dbReference type="PANTHER" id="PTHR42924:SF3">
    <property type="entry name" value="POLYMERASE_HISTIDINOL PHOSPHATASE N-TERMINAL DOMAIN-CONTAINING PROTEIN"/>
    <property type="match status" value="1"/>
</dbReference>
<dbReference type="EMBL" id="QPJD01000001">
    <property type="protein sequence ID" value="RCW51731.1"/>
    <property type="molecule type" value="Genomic_DNA"/>
</dbReference>
<dbReference type="PANTHER" id="PTHR42924">
    <property type="entry name" value="EXONUCLEASE"/>
    <property type="match status" value="1"/>
</dbReference>
<keyword evidence="3" id="KW-1185">Reference proteome</keyword>
<proteinExistence type="predicted"/>
<dbReference type="GO" id="GO:0004534">
    <property type="term" value="F:5'-3' RNA exonuclease activity"/>
    <property type="evidence" value="ECO:0007669"/>
    <property type="project" value="TreeGrafter"/>
</dbReference>
<evidence type="ECO:0000313" key="2">
    <source>
        <dbReference type="EMBL" id="RCW51731.1"/>
    </source>
</evidence>
<gene>
    <name evidence="2" type="ORF">DFP97_10171</name>
</gene>
<dbReference type="SUPFAM" id="SSF89550">
    <property type="entry name" value="PHP domain-like"/>
    <property type="match status" value="1"/>
</dbReference>
<dbReference type="Gene3D" id="3.20.20.140">
    <property type="entry name" value="Metal-dependent hydrolases"/>
    <property type="match status" value="1"/>
</dbReference>
<dbReference type="Proteomes" id="UP000252415">
    <property type="component" value="Unassembled WGS sequence"/>
</dbReference>
<dbReference type="InterPro" id="IPR052018">
    <property type="entry name" value="PHP_domain"/>
</dbReference>
<dbReference type="InterPro" id="IPR016195">
    <property type="entry name" value="Pol/histidinol_Pase-like"/>
</dbReference>
<evidence type="ECO:0000313" key="3">
    <source>
        <dbReference type="Proteomes" id="UP000252415"/>
    </source>
</evidence>
<dbReference type="CDD" id="cd07438">
    <property type="entry name" value="PHP_HisPPase_AMP"/>
    <property type="match status" value="1"/>
</dbReference>
<sequence length="294" mass="32019">MIQVVKQGKVDLHCHTKASDNTMSVREVIAAAEAAGISHLAITDHDTTIGLEEAFTLGQSHGIEVIQGIEISAYDYVRNRRAHILGYYIKPNHPAIAEVCDPIVKQRHEASRQMVMRLNEAGYEITWDQVQAYAAGGSAVYKQHIMHALMDRGYCSEILGDLHKQLFSRSGEGGEPGIAYIPLQYADAVSAIAAIRKAGGIPVLAHPGQLDNYDAIADWTLAGLEGIEVFHPSHNRAAEEQKAKEYASKYNLIMTGGSDFHGGYGNADYPLGSMDAGMINLHALIERKLKLSAV</sequence>
<dbReference type="Pfam" id="PF02811">
    <property type="entry name" value="PHP"/>
    <property type="match status" value="1"/>
</dbReference>
<organism evidence="2 3">
    <name type="scientific">Paenibacillus prosopidis</name>
    <dbReference type="NCBI Taxonomy" id="630520"/>
    <lineage>
        <taxon>Bacteria</taxon>
        <taxon>Bacillati</taxon>
        <taxon>Bacillota</taxon>
        <taxon>Bacilli</taxon>
        <taxon>Bacillales</taxon>
        <taxon>Paenibacillaceae</taxon>
        <taxon>Paenibacillus</taxon>
    </lineage>
</organism>
<protein>
    <recommendedName>
        <fullName evidence="1">Polymerase/histidinol phosphatase N-terminal domain-containing protein</fullName>
    </recommendedName>
</protein>
<dbReference type="GO" id="GO:0035312">
    <property type="term" value="F:5'-3' DNA exonuclease activity"/>
    <property type="evidence" value="ECO:0007669"/>
    <property type="project" value="TreeGrafter"/>
</dbReference>
<evidence type="ECO:0000259" key="1">
    <source>
        <dbReference type="SMART" id="SM00481"/>
    </source>
</evidence>
<dbReference type="RefSeq" id="WP_245975771.1">
    <property type="nucleotide sequence ID" value="NZ_QPJD01000001.1"/>
</dbReference>
<accession>A0A368W7P4</accession>
<reference evidence="2 3" key="1">
    <citation type="submission" date="2018-07" db="EMBL/GenBank/DDBJ databases">
        <title>Genomic Encyclopedia of Type Strains, Phase III (KMG-III): the genomes of soil and plant-associated and newly described type strains.</title>
        <authorList>
            <person name="Whitman W."/>
        </authorList>
    </citation>
    <scope>NUCLEOTIDE SEQUENCE [LARGE SCALE GENOMIC DNA]</scope>
    <source>
        <strain evidence="2 3">CECT 7506</strain>
    </source>
</reference>
<dbReference type="InterPro" id="IPR004013">
    <property type="entry name" value="PHP_dom"/>
</dbReference>